<reference evidence="1" key="1">
    <citation type="journal article" date="2014" name="Front. Microbiol.">
        <title>High frequency of phylogenetically diverse reductive dehalogenase-homologous genes in deep subseafloor sedimentary metagenomes.</title>
        <authorList>
            <person name="Kawai M."/>
            <person name="Futagami T."/>
            <person name="Toyoda A."/>
            <person name="Takaki Y."/>
            <person name="Nishi S."/>
            <person name="Hori S."/>
            <person name="Arai W."/>
            <person name="Tsubouchi T."/>
            <person name="Morono Y."/>
            <person name="Uchiyama I."/>
            <person name="Ito T."/>
            <person name="Fujiyama A."/>
            <person name="Inagaki F."/>
            <person name="Takami H."/>
        </authorList>
    </citation>
    <scope>NUCLEOTIDE SEQUENCE</scope>
    <source>
        <strain evidence="1">Expedition CK06-06</strain>
    </source>
</reference>
<comment type="caution">
    <text evidence="1">The sequence shown here is derived from an EMBL/GenBank/DDBJ whole genome shotgun (WGS) entry which is preliminary data.</text>
</comment>
<organism evidence="1">
    <name type="scientific">marine sediment metagenome</name>
    <dbReference type="NCBI Taxonomy" id="412755"/>
    <lineage>
        <taxon>unclassified sequences</taxon>
        <taxon>metagenomes</taxon>
        <taxon>ecological metagenomes</taxon>
    </lineage>
</organism>
<name>X1PFX4_9ZZZZ</name>
<accession>X1PFX4</accession>
<feature type="non-terminal residue" evidence="1">
    <location>
        <position position="1"/>
    </location>
</feature>
<dbReference type="EMBL" id="BARV01015352">
    <property type="protein sequence ID" value="GAI29794.1"/>
    <property type="molecule type" value="Genomic_DNA"/>
</dbReference>
<proteinExistence type="predicted"/>
<dbReference type="AlphaFoldDB" id="X1PFX4"/>
<evidence type="ECO:0008006" key="2">
    <source>
        <dbReference type="Google" id="ProtNLM"/>
    </source>
</evidence>
<evidence type="ECO:0000313" key="1">
    <source>
        <dbReference type="EMBL" id="GAI29794.1"/>
    </source>
</evidence>
<sequence length="113" mass="13056">NLSTRSIHELAARKAIRSLEGYDLEDVSEYIDHNSEKYKKMVEWTAKDLDVTTLRYQTVDDMVKAIGRPKEKLCLYCWTGECPKSAFPKPTIDIVDMKKPSVKKKTVETKVLF</sequence>
<gene>
    <name evidence="1" type="ORF">S06H3_26551</name>
</gene>
<protein>
    <recommendedName>
        <fullName evidence="2">Amidophosphoribosyltransferase</fullName>
    </recommendedName>
</protein>